<comment type="caution">
    <text evidence="2">The sequence shown here is derived from an EMBL/GenBank/DDBJ whole genome shotgun (WGS) entry which is preliminary data.</text>
</comment>
<reference evidence="2 3" key="1">
    <citation type="journal article" date="2022" name="Allergy">
        <title>Genome assembly and annotation of Periplaneta americana reveal a comprehensive cockroach allergen profile.</title>
        <authorList>
            <person name="Wang L."/>
            <person name="Xiong Q."/>
            <person name="Saelim N."/>
            <person name="Wang L."/>
            <person name="Nong W."/>
            <person name="Wan A.T."/>
            <person name="Shi M."/>
            <person name="Liu X."/>
            <person name="Cao Q."/>
            <person name="Hui J.H.L."/>
            <person name="Sookrung N."/>
            <person name="Leung T.F."/>
            <person name="Tungtrongchitr A."/>
            <person name="Tsui S.K.W."/>
        </authorList>
    </citation>
    <scope>NUCLEOTIDE SEQUENCE [LARGE SCALE GENOMIC DNA]</scope>
    <source>
        <strain evidence="2">PWHHKU_190912</strain>
    </source>
</reference>
<gene>
    <name evidence="2" type="ORF">ANN_19107</name>
</gene>
<accession>A0ABQ8S9H5</accession>
<evidence type="ECO:0000313" key="2">
    <source>
        <dbReference type="EMBL" id="KAJ4430519.1"/>
    </source>
</evidence>
<dbReference type="EMBL" id="JAJSOF020000031">
    <property type="protein sequence ID" value="KAJ4430519.1"/>
    <property type="molecule type" value="Genomic_DNA"/>
</dbReference>
<dbReference type="PANTHER" id="PTHR47266">
    <property type="entry name" value="ENDONUCLEASE-RELATED"/>
    <property type="match status" value="1"/>
</dbReference>
<dbReference type="Proteomes" id="UP001148838">
    <property type="component" value="Unassembled WGS sequence"/>
</dbReference>
<evidence type="ECO:0000313" key="3">
    <source>
        <dbReference type="Proteomes" id="UP001148838"/>
    </source>
</evidence>
<proteinExistence type="predicted"/>
<dbReference type="Pfam" id="PF17921">
    <property type="entry name" value="Integrase_H2C2"/>
    <property type="match status" value="1"/>
</dbReference>
<dbReference type="InterPro" id="IPR052160">
    <property type="entry name" value="Gypsy_RT_Integrase-like"/>
</dbReference>
<sequence>MAPYKLREDILCSVTESDQKPKVVVPNELDQVVLKYYHDSPPGGHLGVYKTLAKIREQFTCKGMGNQVSQYVKACIAFGLSKPALRTKYGQLAPSLADRPVEKLFVDCVGSFPRSKLGNRFCFDAGISHITTVPYYTNPSPDERGNRNLRSALIAYHADKEALWDSQ</sequence>
<name>A0ABQ8S9H5_PERAM</name>
<evidence type="ECO:0000259" key="1">
    <source>
        <dbReference type="Pfam" id="PF17921"/>
    </source>
</evidence>
<feature type="domain" description="Integrase zinc-binding" evidence="1">
    <location>
        <begin position="25"/>
        <end position="83"/>
    </location>
</feature>
<keyword evidence="3" id="KW-1185">Reference proteome</keyword>
<dbReference type="Gene3D" id="1.10.340.70">
    <property type="match status" value="1"/>
</dbReference>
<protein>
    <recommendedName>
        <fullName evidence="1">Integrase zinc-binding domain-containing protein</fullName>
    </recommendedName>
</protein>
<dbReference type="InterPro" id="IPR041588">
    <property type="entry name" value="Integrase_H2C2"/>
</dbReference>
<organism evidence="2 3">
    <name type="scientific">Periplaneta americana</name>
    <name type="common">American cockroach</name>
    <name type="synonym">Blatta americana</name>
    <dbReference type="NCBI Taxonomy" id="6978"/>
    <lineage>
        <taxon>Eukaryota</taxon>
        <taxon>Metazoa</taxon>
        <taxon>Ecdysozoa</taxon>
        <taxon>Arthropoda</taxon>
        <taxon>Hexapoda</taxon>
        <taxon>Insecta</taxon>
        <taxon>Pterygota</taxon>
        <taxon>Neoptera</taxon>
        <taxon>Polyneoptera</taxon>
        <taxon>Dictyoptera</taxon>
        <taxon>Blattodea</taxon>
        <taxon>Blattoidea</taxon>
        <taxon>Blattidae</taxon>
        <taxon>Blattinae</taxon>
        <taxon>Periplaneta</taxon>
    </lineage>
</organism>